<accession>A0AAF3F788</accession>
<protein>
    <submittedName>
        <fullName evidence="2">Uncharacterized protein</fullName>
    </submittedName>
</protein>
<reference evidence="2" key="1">
    <citation type="submission" date="2024-02" db="UniProtKB">
        <authorList>
            <consortium name="WormBaseParasite"/>
        </authorList>
    </citation>
    <scope>IDENTIFICATION</scope>
</reference>
<proteinExistence type="predicted"/>
<evidence type="ECO:0000313" key="1">
    <source>
        <dbReference type="Proteomes" id="UP000887575"/>
    </source>
</evidence>
<sequence length="187" mass="21206">MLCTSIFQDNDNGIPLTDLGSCDGEMCYSAFSFDGRKRYQFCVNGMKYLQPGCYFDFGNDLSKRKDQTFFCACNLCNEPIPPADSFTLPRSISSLKKLNTTFDDEIISFAGQIVPLKIRFNSTRCFKYQYQQKHNATQHINSETPNTKGTFCGIWGKAQINKSDNTLDSVEWNGDAGGGKQHFFWNQ</sequence>
<evidence type="ECO:0000313" key="2">
    <source>
        <dbReference type="WBParaSite" id="MBELARI_LOCUS2668"/>
    </source>
</evidence>
<organism evidence="1 2">
    <name type="scientific">Mesorhabditis belari</name>
    <dbReference type="NCBI Taxonomy" id="2138241"/>
    <lineage>
        <taxon>Eukaryota</taxon>
        <taxon>Metazoa</taxon>
        <taxon>Ecdysozoa</taxon>
        <taxon>Nematoda</taxon>
        <taxon>Chromadorea</taxon>
        <taxon>Rhabditida</taxon>
        <taxon>Rhabditina</taxon>
        <taxon>Rhabditomorpha</taxon>
        <taxon>Rhabditoidea</taxon>
        <taxon>Rhabditidae</taxon>
        <taxon>Mesorhabditinae</taxon>
        <taxon>Mesorhabditis</taxon>
    </lineage>
</organism>
<dbReference type="WBParaSite" id="MBELARI_LOCUS2668">
    <property type="protein sequence ID" value="MBELARI_LOCUS2668"/>
    <property type="gene ID" value="MBELARI_LOCUS2668"/>
</dbReference>
<name>A0AAF3F788_9BILA</name>
<dbReference type="Proteomes" id="UP000887575">
    <property type="component" value="Unassembled WGS sequence"/>
</dbReference>
<dbReference type="AlphaFoldDB" id="A0AAF3F788"/>
<keyword evidence="1" id="KW-1185">Reference proteome</keyword>